<evidence type="ECO:0000313" key="2">
    <source>
        <dbReference type="Proteomes" id="UP000255355"/>
    </source>
</evidence>
<accession>A0A370GIE9</accession>
<dbReference type="STRING" id="1210089.GCA_001613165_06054"/>
<sequence length="175" mass="19045">MPTKRKVTRLPTPAKQAWATAGDPVDGIDELLDLGADSIVIQGPTEVSDRPRPLQRADNGQWLGYGVPQAGISTERLWAAGQDLVVVYHSDRPVTAGLTQIDRVRADAAYRGWGARDVGRGEVRFERGDVVIEARFSPSTGNITKARRLRPDTKPEPSAAVGQLGTLLRWLGEEP</sequence>
<dbReference type="OrthoDB" id="9982547at2"/>
<name>A0A370GIE9_9NOCA</name>
<evidence type="ECO:0000313" key="1">
    <source>
        <dbReference type="EMBL" id="RDI43562.1"/>
    </source>
</evidence>
<dbReference type="RefSeq" id="WP_147289137.1">
    <property type="nucleotide sequence ID" value="NZ_QQAZ01000020.1"/>
</dbReference>
<gene>
    <name evidence="1" type="ORF">DFR68_12029</name>
</gene>
<protein>
    <submittedName>
        <fullName evidence="1">Uncharacterized protein</fullName>
    </submittedName>
</protein>
<dbReference type="Proteomes" id="UP000255355">
    <property type="component" value="Unassembled WGS sequence"/>
</dbReference>
<comment type="caution">
    <text evidence="1">The sequence shown here is derived from an EMBL/GenBank/DDBJ whole genome shotgun (WGS) entry which is preliminary data.</text>
</comment>
<keyword evidence="2" id="KW-1185">Reference proteome</keyword>
<dbReference type="EMBL" id="QQAZ01000020">
    <property type="protein sequence ID" value="RDI43562.1"/>
    <property type="molecule type" value="Genomic_DNA"/>
</dbReference>
<reference evidence="1 2" key="1">
    <citation type="submission" date="2018-07" db="EMBL/GenBank/DDBJ databases">
        <title>Genomic Encyclopedia of Type Strains, Phase IV (KMG-IV): sequencing the most valuable type-strain genomes for metagenomic binning, comparative biology and taxonomic classification.</title>
        <authorList>
            <person name="Goeker M."/>
        </authorList>
    </citation>
    <scope>NUCLEOTIDE SEQUENCE [LARGE SCALE GENOMIC DNA]</scope>
    <source>
        <strain evidence="1 2">DSM 44952</strain>
    </source>
</reference>
<dbReference type="AlphaFoldDB" id="A0A370GIE9"/>
<proteinExistence type="predicted"/>
<organism evidence="1 2">
    <name type="scientific">Nocardia mexicana</name>
    <dbReference type="NCBI Taxonomy" id="279262"/>
    <lineage>
        <taxon>Bacteria</taxon>
        <taxon>Bacillati</taxon>
        <taxon>Actinomycetota</taxon>
        <taxon>Actinomycetes</taxon>
        <taxon>Mycobacteriales</taxon>
        <taxon>Nocardiaceae</taxon>
        <taxon>Nocardia</taxon>
    </lineage>
</organism>